<feature type="region of interest" description="Disordered" evidence="1">
    <location>
        <begin position="54"/>
        <end position="88"/>
    </location>
</feature>
<accession>A0A1Q9E5Q8</accession>
<dbReference type="Proteomes" id="UP000186817">
    <property type="component" value="Unassembled WGS sequence"/>
</dbReference>
<protein>
    <submittedName>
        <fullName evidence="2">Uncharacterized protein</fullName>
    </submittedName>
</protein>
<feature type="compositionally biased region" description="Polar residues" evidence="1">
    <location>
        <begin position="71"/>
        <end position="83"/>
    </location>
</feature>
<dbReference type="OrthoDB" id="409022at2759"/>
<proteinExistence type="predicted"/>
<evidence type="ECO:0000313" key="3">
    <source>
        <dbReference type="Proteomes" id="UP000186817"/>
    </source>
</evidence>
<sequence>MVAASPLRLALPSRNRHGDWPGVQGPSCTPPILGNGLGTSVLWRFRIHGSGGVGKSVGKVRGGAEEPPTASVPQPVSDSSSGLTVPDSADLESAGLITEGGSSGLVLGASPKMPQVPTVLPAELPDVPTMAPIKLPNISSPPPTKPVAGVNGTQCSAYPACVAAGIKEGACCPTKANVPLGCCSGIMPPPAVKEEGGANPFAKATSACSLYPKCMHLGLTGSCCPAPNGAKLGCCDD</sequence>
<reference evidence="2 3" key="1">
    <citation type="submission" date="2016-02" db="EMBL/GenBank/DDBJ databases">
        <title>Genome analysis of coral dinoflagellate symbionts highlights evolutionary adaptations to a symbiotic lifestyle.</title>
        <authorList>
            <person name="Aranda M."/>
            <person name="Li Y."/>
            <person name="Liew Y.J."/>
            <person name="Baumgarten S."/>
            <person name="Simakov O."/>
            <person name="Wilson M."/>
            <person name="Piel J."/>
            <person name="Ashoor H."/>
            <person name="Bougouffa S."/>
            <person name="Bajic V.B."/>
            <person name="Ryu T."/>
            <person name="Ravasi T."/>
            <person name="Bayer T."/>
            <person name="Micklem G."/>
            <person name="Kim H."/>
            <person name="Bhak J."/>
            <person name="Lajeunesse T.C."/>
            <person name="Voolstra C.R."/>
        </authorList>
    </citation>
    <scope>NUCLEOTIDE SEQUENCE [LARGE SCALE GENOMIC DNA]</scope>
    <source>
        <strain evidence="2 3">CCMP2467</strain>
    </source>
</reference>
<keyword evidence="3" id="KW-1185">Reference proteome</keyword>
<name>A0A1Q9E5Q8_SYMMI</name>
<dbReference type="AlphaFoldDB" id="A0A1Q9E5Q8"/>
<feature type="region of interest" description="Disordered" evidence="1">
    <location>
        <begin position="1"/>
        <end position="26"/>
    </location>
</feature>
<organism evidence="2 3">
    <name type="scientific">Symbiodinium microadriaticum</name>
    <name type="common">Dinoflagellate</name>
    <name type="synonym">Zooxanthella microadriatica</name>
    <dbReference type="NCBI Taxonomy" id="2951"/>
    <lineage>
        <taxon>Eukaryota</taxon>
        <taxon>Sar</taxon>
        <taxon>Alveolata</taxon>
        <taxon>Dinophyceae</taxon>
        <taxon>Suessiales</taxon>
        <taxon>Symbiodiniaceae</taxon>
        <taxon>Symbiodinium</taxon>
    </lineage>
</organism>
<comment type="caution">
    <text evidence="2">The sequence shown here is derived from an EMBL/GenBank/DDBJ whole genome shotgun (WGS) entry which is preliminary data.</text>
</comment>
<evidence type="ECO:0000313" key="2">
    <source>
        <dbReference type="EMBL" id="OLQ02756.1"/>
    </source>
</evidence>
<gene>
    <name evidence="2" type="ORF">AK812_SmicGene14364</name>
</gene>
<evidence type="ECO:0000256" key="1">
    <source>
        <dbReference type="SAM" id="MobiDB-lite"/>
    </source>
</evidence>
<dbReference type="EMBL" id="LSRX01000255">
    <property type="protein sequence ID" value="OLQ02756.1"/>
    <property type="molecule type" value="Genomic_DNA"/>
</dbReference>